<gene>
    <name evidence="1" type="ORF">SPELUC_LOCUS15845</name>
</gene>
<keyword evidence="2" id="KW-1185">Reference proteome</keyword>
<evidence type="ECO:0000313" key="2">
    <source>
        <dbReference type="Proteomes" id="UP000789366"/>
    </source>
</evidence>
<protein>
    <submittedName>
        <fullName evidence="1">9880_t:CDS:1</fullName>
    </submittedName>
</protein>
<name>A0ACA9R0K1_9GLOM</name>
<comment type="caution">
    <text evidence="1">The sequence shown here is derived from an EMBL/GenBank/DDBJ whole genome shotgun (WGS) entry which is preliminary data.</text>
</comment>
<accession>A0ACA9R0K1</accession>
<reference evidence="1" key="1">
    <citation type="submission" date="2021-06" db="EMBL/GenBank/DDBJ databases">
        <authorList>
            <person name="Kallberg Y."/>
            <person name="Tangrot J."/>
            <person name="Rosling A."/>
        </authorList>
    </citation>
    <scope>NUCLEOTIDE SEQUENCE</scope>
    <source>
        <strain evidence="1">28 12/20/2015</strain>
    </source>
</reference>
<proteinExistence type="predicted"/>
<dbReference type="Proteomes" id="UP000789366">
    <property type="component" value="Unassembled WGS sequence"/>
</dbReference>
<sequence length="41" mass="4817">MTSQEIIEINDSDSSFESIDTVESRRYTLQKKQKWHASSIK</sequence>
<evidence type="ECO:0000313" key="1">
    <source>
        <dbReference type="EMBL" id="CAG8772157.1"/>
    </source>
</evidence>
<dbReference type="EMBL" id="CAJVPW010054733">
    <property type="protein sequence ID" value="CAG8772157.1"/>
    <property type="molecule type" value="Genomic_DNA"/>
</dbReference>
<organism evidence="1 2">
    <name type="scientific">Cetraspora pellucida</name>
    <dbReference type="NCBI Taxonomy" id="1433469"/>
    <lineage>
        <taxon>Eukaryota</taxon>
        <taxon>Fungi</taxon>
        <taxon>Fungi incertae sedis</taxon>
        <taxon>Mucoromycota</taxon>
        <taxon>Glomeromycotina</taxon>
        <taxon>Glomeromycetes</taxon>
        <taxon>Diversisporales</taxon>
        <taxon>Gigasporaceae</taxon>
        <taxon>Cetraspora</taxon>
    </lineage>
</organism>
<feature type="non-terminal residue" evidence="1">
    <location>
        <position position="41"/>
    </location>
</feature>